<dbReference type="InterPro" id="IPR036942">
    <property type="entry name" value="Beta-barrel_TonB_sf"/>
</dbReference>
<protein>
    <submittedName>
        <fullName evidence="9">TonB-dependent receptor</fullName>
    </submittedName>
</protein>
<evidence type="ECO:0000256" key="5">
    <source>
        <dbReference type="ARBA" id="ARBA00023136"/>
    </source>
</evidence>
<evidence type="ECO:0000256" key="4">
    <source>
        <dbReference type="ARBA" id="ARBA00022692"/>
    </source>
</evidence>
<evidence type="ECO:0000259" key="8">
    <source>
        <dbReference type="Pfam" id="PF07715"/>
    </source>
</evidence>
<comment type="caution">
    <text evidence="9">The sequence shown here is derived from an EMBL/GenBank/DDBJ whole genome shotgun (WGS) entry which is preliminary data.</text>
</comment>
<dbReference type="InterPro" id="IPR037066">
    <property type="entry name" value="Plug_dom_sf"/>
</dbReference>
<evidence type="ECO:0000256" key="1">
    <source>
        <dbReference type="ARBA" id="ARBA00004571"/>
    </source>
</evidence>
<sequence>MRLLVRVYTLELLQKGRKMSFLLAGVIALLCLQTVTVYAQSLKVSGKLIDATTKEALVGGSISVKGTNQGTTADASGQYSISVNSSTAVLEFKYVGYATKSVAVGNQSIINVSLAPNAADLEQVVVVGYGTQKKTDVTGSVKSVASAAFNKGIINSPEQLLQGKVAGVNVTSATGEPGGTQGITIRGPGGIRSGSTPLFVIDGLALDNSSTGGGNPLNFINPQDIETIDVLKDASATAIYGSRGANGVILVTTKKGKAGTSKIEFSTSVGVSSITRALPVLSATEFRKQVVANSGILEDFGANTDWQKEITRQAMTKNYNLSLGGGANKLTYYAAFGAQMQQGILKNNQLDRLTGRMNVNQKFWDDRLNLDANLSFSNTVNERPAIESLLGTALSNNPTLPTYAQDGKTPATFVSQSNPLTTLQLFKDINTTNRFIANISPSVKLTKGLVYRMNFGYDNSTSVRDVQTLASNVPKIDGRLDTYNTSNLNNLIENYLTYNLDLGDHSFAALVGHSYQKIQYQWRTFSINKFPIVPTEPIYNPGIGQELTLATNKPAGSAFINELQSFYTRLNYQYQDKYLATATVRGDGSSKFGSNNRYGIFPSFSLGWRISEEPFLKNTSISNLKLRGGWGQTGNQEIPPKITQPLFTATVGSTTSYPLESTGSYPAGITYSRLANPDIQWEVSTQMNLGLDFAFLNGALSGSIDAFNKVSTNMLLEVIPADPVQPASSVWTNVANMEIVNRGVEMDLDYKFETKSGIKFNVGGNLTLINNEVKGSPYSVIPSGSASGSGLTSATINGYINGQPIGTFFLKEFTGFDANGMSVYKDQDGDGIVTDKDRIAAGTALPTTQYNFFGNASYKGFDLSLQFNGVSGNKIYDNTANASFYKLKIAKNTNVTPAAFADSKESINNAAPISTRYLKDAAFLRLNNLTLGYQLPTAKMGISKFISSARLSLTGQNLWVKTKYDGYDPEVNKDNSINGVLSYGIDYLSYPKAKSVIVGLNLTF</sequence>
<dbReference type="SUPFAM" id="SSF49464">
    <property type="entry name" value="Carboxypeptidase regulatory domain-like"/>
    <property type="match status" value="1"/>
</dbReference>
<evidence type="ECO:0000256" key="2">
    <source>
        <dbReference type="ARBA" id="ARBA00022448"/>
    </source>
</evidence>
<gene>
    <name evidence="9" type="ORF">PQG45_01850</name>
</gene>
<dbReference type="NCBIfam" id="TIGR04056">
    <property type="entry name" value="OMP_RagA_SusC"/>
    <property type="match status" value="1"/>
</dbReference>
<dbReference type="RefSeq" id="WP_316070193.1">
    <property type="nucleotide sequence ID" value="NZ_JAVNWW010000001.1"/>
</dbReference>
<evidence type="ECO:0000256" key="3">
    <source>
        <dbReference type="ARBA" id="ARBA00022452"/>
    </source>
</evidence>
<dbReference type="EMBL" id="JAVNWW010000001">
    <property type="protein sequence ID" value="MDU0807774.1"/>
    <property type="molecule type" value="Genomic_DNA"/>
</dbReference>
<dbReference type="InterPro" id="IPR039426">
    <property type="entry name" value="TonB-dep_rcpt-like"/>
</dbReference>
<evidence type="ECO:0000313" key="10">
    <source>
        <dbReference type="Proteomes" id="UP001249959"/>
    </source>
</evidence>
<keyword evidence="10" id="KW-1185">Reference proteome</keyword>
<dbReference type="Gene3D" id="2.40.170.20">
    <property type="entry name" value="TonB-dependent receptor, beta-barrel domain"/>
    <property type="match status" value="1"/>
</dbReference>
<dbReference type="NCBIfam" id="TIGR04057">
    <property type="entry name" value="SusC_RagA_signa"/>
    <property type="match status" value="1"/>
</dbReference>
<keyword evidence="3 7" id="KW-1134">Transmembrane beta strand</keyword>
<dbReference type="Pfam" id="PF07715">
    <property type="entry name" value="Plug"/>
    <property type="match status" value="1"/>
</dbReference>
<dbReference type="Gene3D" id="2.60.40.1120">
    <property type="entry name" value="Carboxypeptidase-like, regulatory domain"/>
    <property type="match status" value="1"/>
</dbReference>
<dbReference type="SUPFAM" id="SSF56935">
    <property type="entry name" value="Porins"/>
    <property type="match status" value="1"/>
</dbReference>
<proteinExistence type="inferred from homology"/>
<evidence type="ECO:0000256" key="7">
    <source>
        <dbReference type="PROSITE-ProRule" id="PRU01360"/>
    </source>
</evidence>
<keyword evidence="5 7" id="KW-0472">Membrane</keyword>
<organism evidence="9 10">
    <name type="scientific">Aquirufa regiilacus</name>
    <dbReference type="NCBI Taxonomy" id="3024868"/>
    <lineage>
        <taxon>Bacteria</taxon>
        <taxon>Pseudomonadati</taxon>
        <taxon>Bacteroidota</taxon>
        <taxon>Cytophagia</taxon>
        <taxon>Cytophagales</taxon>
        <taxon>Flectobacillaceae</taxon>
        <taxon>Aquirufa</taxon>
    </lineage>
</organism>
<accession>A0ABU3TPL2</accession>
<dbReference type="InterPro" id="IPR012910">
    <property type="entry name" value="Plug_dom"/>
</dbReference>
<dbReference type="PROSITE" id="PS52016">
    <property type="entry name" value="TONB_DEPENDENT_REC_3"/>
    <property type="match status" value="1"/>
</dbReference>
<reference evidence="9 10" key="1">
    <citation type="submission" date="2023-09" db="EMBL/GenBank/DDBJ databases">
        <title>Aquirufa genomes.</title>
        <authorList>
            <person name="Pitt A."/>
        </authorList>
    </citation>
    <scope>NUCLEOTIDE SEQUENCE [LARGE SCALE GENOMIC DNA]</scope>
    <source>
        <strain evidence="9 10">LEOWEIH-7C</strain>
    </source>
</reference>
<dbReference type="InterPro" id="IPR023997">
    <property type="entry name" value="TonB-dep_OMP_SusC/RagA_CS"/>
</dbReference>
<evidence type="ECO:0000313" key="9">
    <source>
        <dbReference type="EMBL" id="MDU0807774.1"/>
    </source>
</evidence>
<comment type="similarity">
    <text evidence="7">Belongs to the TonB-dependent receptor family.</text>
</comment>
<dbReference type="InterPro" id="IPR023996">
    <property type="entry name" value="TonB-dep_OMP_SusC/RagA"/>
</dbReference>
<keyword evidence="9" id="KW-0675">Receptor</keyword>
<dbReference type="Gene3D" id="2.170.130.10">
    <property type="entry name" value="TonB-dependent receptor, plug domain"/>
    <property type="match status" value="1"/>
</dbReference>
<name>A0ABU3TPL2_9BACT</name>
<feature type="domain" description="TonB-dependent receptor plug" evidence="8">
    <location>
        <begin position="134"/>
        <end position="248"/>
    </location>
</feature>
<keyword evidence="6 7" id="KW-0998">Cell outer membrane</keyword>
<dbReference type="Proteomes" id="UP001249959">
    <property type="component" value="Unassembled WGS sequence"/>
</dbReference>
<keyword evidence="2 7" id="KW-0813">Transport</keyword>
<evidence type="ECO:0000256" key="6">
    <source>
        <dbReference type="ARBA" id="ARBA00023237"/>
    </source>
</evidence>
<dbReference type="Pfam" id="PF13715">
    <property type="entry name" value="CarbopepD_reg_2"/>
    <property type="match status" value="1"/>
</dbReference>
<dbReference type="InterPro" id="IPR008969">
    <property type="entry name" value="CarboxyPept-like_regulatory"/>
</dbReference>
<keyword evidence="4 7" id="KW-0812">Transmembrane</keyword>
<comment type="subcellular location">
    <subcellularLocation>
        <location evidence="1 7">Cell outer membrane</location>
        <topology evidence="1 7">Multi-pass membrane protein</topology>
    </subcellularLocation>
</comment>